<dbReference type="Proteomes" id="UP000760860">
    <property type="component" value="Unassembled WGS sequence"/>
</dbReference>
<organism evidence="1 2">
    <name type="scientific">Phytophthora cactorum</name>
    <dbReference type="NCBI Taxonomy" id="29920"/>
    <lineage>
        <taxon>Eukaryota</taxon>
        <taxon>Sar</taxon>
        <taxon>Stramenopiles</taxon>
        <taxon>Oomycota</taxon>
        <taxon>Peronosporomycetes</taxon>
        <taxon>Peronosporales</taxon>
        <taxon>Peronosporaceae</taxon>
        <taxon>Phytophthora</taxon>
    </lineage>
</organism>
<reference evidence="1" key="1">
    <citation type="submission" date="2018-05" db="EMBL/GenBank/DDBJ databases">
        <title>Effector identification in a new, highly contiguous assembly of the strawberry crown rot pathogen Phytophthora cactorum.</title>
        <authorList>
            <person name="Armitage A.D."/>
            <person name="Nellist C.F."/>
            <person name="Bates H."/>
            <person name="Vickerstaff R.J."/>
            <person name="Harrison R.J."/>
        </authorList>
    </citation>
    <scope>NUCLEOTIDE SEQUENCE</scope>
    <source>
        <strain evidence="1">P421</strain>
    </source>
</reference>
<comment type="caution">
    <text evidence="1">The sequence shown here is derived from an EMBL/GenBank/DDBJ whole genome shotgun (WGS) entry which is preliminary data.</text>
</comment>
<protein>
    <submittedName>
        <fullName evidence="1">Uncharacterized protein</fullName>
    </submittedName>
</protein>
<dbReference type="AlphaFoldDB" id="A0A8T1ID44"/>
<sequence length="46" mass="4912">MWQMDAYLESVAISVDNPAILLERNEDNLLRVVAAANAASGIVVPA</sequence>
<accession>A0A8T1ID44</accession>
<proteinExistence type="predicted"/>
<name>A0A8T1ID44_9STRA</name>
<dbReference type="EMBL" id="RCMV01000171">
    <property type="protein sequence ID" value="KAG3222709.1"/>
    <property type="molecule type" value="Genomic_DNA"/>
</dbReference>
<gene>
    <name evidence="1" type="ORF">PC129_g6594</name>
</gene>
<evidence type="ECO:0000313" key="2">
    <source>
        <dbReference type="Proteomes" id="UP000760860"/>
    </source>
</evidence>
<evidence type="ECO:0000313" key="1">
    <source>
        <dbReference type="EMBL" id="KAG3222709.1"/>
    </source>
</evidence>